<dbReference type="Proteomes" id="UP001054889">
    <property type="component" value="Unassembled WGS sequence"/>
</dbReference>
<feature type="compositionally biased region" description="Basic and acidic residues" evidence="1">
    <location>
        <begin position="30"/>
        <end position="41"/>
    </location>
</feature>
<dbReference type="AlphaFoldDB" id="A0AAV5CAB1"/>
<dbReference type="EMBL" id="BQKI01000005">
    <property type="protein sequence ID" value="GJM95012.1"/>
    <property type="molecule type" value="Genomic_DNA"/>
</dbReference>
<protein>
    <submittedName>
        <fullName evidence="2">Uncharacterized protein</fullName>
    </submittedName>
</protein>
<name>A0AAV5CAB1_ELECO</name>
<evidence type="ECO:0000256" key="1">
    <source>
        <dbReference type="SAM" id="MobiDB-lite"/>
    </source>
</evidence>
<evidence type="ECO:0000313" key="2">
    <source>
        <dbReference type="EMBL" id="GJM95012.1"/>
    </source>
</evidence>
<sequence length="138" mass="14327">MMAKNSEDLAIPAASMAKNSQDPILPMLIEKGRGEDATSLRERKRQPASMGASGRSFASPSSVAALSCHHAESCLRAVPVLLASPRALPAKPPRAAVVKATSRSNRRGCLASPPWLPTGVLHALATRLPSPTAAAATL</sequence>
<feature type="region of interest" description="Disordered" evidence="1">
    <location>
        <begin position="22"/>
        <end position="58"/>
    </location>
</feature>
<comment type="caution">
    <text evidence="2">The sequence shown here is derived from an EMBL/GenBank/DDBJ whole genome shotgun (WGS) entry which is preliminary data.</text>
</comment>
<reference evidence="2" key="1">
    <citation type="journal article" date="2018" name="DNA Res.">
        <title>Multiple hybrid de novo genome assembly of finger millet, an orphan allotetraploid crop.</title>
        <authorList>
            <person name="Hatakeyama M."/>
            <person name="Aluri S."/>
            <person name="Balachadran M.T."/>
            <person name="Sivarajan S.R."/>
            <person name="Patrignani A."/>
            <person name="Gruter S."/>
            <person name="Poveda L."/>
            <person name="Shimizu-Inatsugi R."/>
            <person name="Baeten J."/>
            <person name="Francoijs K.J."/>
            <person name="Nataraja K.N."/>
            <person name="Reddy Y.A.N."/>
            <person name="Phadnis S."/>
            <person name="Ravikumar R.L."/>
            <person name="Schlapbach R."/>
            <person name="Sreeman S.M."/>
            <person name="Shimizu K.K."/>
        </authorList>
    </citation>
    <scope>NUCLEOTIDE SEQUENCE</scope>
</reference>
<accession>A0AAV5CAB1</accession>
<reference evidence="2" key="2">
    <citation type="submission" date="2021-12" db="EMBL/GenBank/DDBJ databases">
        <title>Resequencing data analysis of finger millet.</title>
        <authorList>
            <person name="Hatakeyama M."/>
            <person name="Aluri S."/>
            <person name="Balachadran M.T."/>
            <person name="Sivarajan S.R."/>
            <person name="Poveda L."/>
            <person name="Shimizu-Inatsugi R."/>
            <person name="Schlapbach R."/>
            <person name="Sreeman S.M."/>
            <person name="Shimizu K.K."/>
        </authorList>
    </citation>
    <scope>NUCLEOTIDE SEQUENCE</scope>
</reference>
<gene>
    <name evidence="2" type="primary">ga11702</name>
    <name evidence="2" type="ORF">PR202_ga11702</name>
</gene>
<keyword evidence="3" id="KW-1185">Reference proteome</keyword>
<evidence type="ECO:0000313" key="3">
    <source>
        <dbReference type="Proteomes" id="UP001054889"/>
    </source>
</evidence>
<proteinExistence type="predicted"/>
<organism evidence="2 3">
    <name type="scientific">Eleusine coracana subsp. coracana</name>
    <dbReference type="NCBI Taxonomy" id="191504"/>
    <lineage>
        <taxon>Eukaryota</taxon>
        <taxon>Viridiplantae</taxon>
        <taxon>Streptophyta</taxon>
        <taxon>Embryophyta</taxon>
        <taxon>Tracheophyta</taxon>
        <taxon>Spermatophyta</taxon>
        <taxon>Magnoliopsida</taxon>
        <taxon>Liliopsida</taxon>
        <taxon>Poales</taxon>
        <taxon>Poaceae</taxon>
        <taxon>PACMAD clade</taxon>
        <taxon>Chloridoideae</taxon>
        <taxon>Cynodonteae</taxon>
        <taxon>Eleusininae</taxon>
        <taxon>Eleusine</taxon>
    </lineage>
</organism>